<accession>A0A9W6PD66</accession>
<evidence type="ECO:0000313" key="2">
    <source>
        <dbReference type="EMBL" id="GLW53705.1"/>
    </source>
</evidence>
<comment type="caution">
    <text evidence="2">The sequence shown here is derived from an EMBL/GenBank/DDBJ whole genome shotgun (WGS) entry which is preliminary data.</text>
</comment>
<feature type="region of interest" description="Disordered" evidence="1">
    <location>
        <begin position="1"/>
        <end position="21"/>
    </location>
</feature>
<organism evidence="2 3">
    <name type="scientific">Kitasatospora phosalacinea</name>
    <dbReference type="NCBI Taxonomy" id="2065"/>
    <lineage>
        <taxon>Bacteria</taxon>
        <taxon>Bacillati</taxon>
        <taxon>Actinomycetota</taxon>
        <taxon>Actinomycetes</taxon>
        <taxon>Kitasatosporales</taxon>
        <taxon>Streptomycetaceae</taxon>
        <taxon>Kitasatospora</taxon>
    </lineage>
</organism>
<evidence type="ECO:0000313" key="3">
    <source>
        <dbReference type="Proteomes" id="UP001165143"/>
    </source>
</evidence>
<dbReference type="RefSeq" id="WP_033254966.1">
    <property type="nucleotide sequence ID" value="NZ_BSRX01000008.1"/>
</dbReference>
<protein>
    <submittedName>
        <fullName evidence="2">Uncharacterized protein</fullName>
    </submittedName>
</protein>
<name>A0A9W6PD66_9ACTN</name>
<feature type="compositionally biased region" description="Basic and acidic residues" evidence="1">
    <location>
        <begin position="10"/>
        <end position="20"/>
    </location>
</feature>
<dbReference type="AlphaFoldDB" id="A0A9W6PD66"/>
<evidence type="ECO:0000256" key="1">
    <source>
        <dbReference type="SAM" id="MobiDB-lite"/>
    </source>
</evidence>
<dbReference type="EMBL" id="BSRX01000008">
    <property type="protein sequence ID" value="GLW53705.1"/>
    <property type="molecule type" value="Genomic_DNA"/>
</dbReference>
<dbReference type="Proteomes" id="UP001165143">
    <property type="component" value="Unassembled WGS sequence"/>
</dbReference>
<proteinExistence type="predicted"/>
<sequence length="100" mass="11114">MPGQRKRKRKQDEEHGRHTDAYAGWQWHPAGWFADRASLVAHVRLLTAHHPVDERQLRIDTPCTRTDAPVRSRLQVLLPPGSALGPDGTTVVAAPAQEAP</sequence>
<reference evidence="2" key="1">
    <citation type="submission" date="2023-02" db="EMBL/GenBank/DDBJ databases">
        <title>Kitasatospora phosalacinea NBRC 14362.</title>
        <authorList>
            <person name="Ichikawa N."/>
            <person name="Sato H."/>
            <person name="Tonouchi N."/>
        </authorList>
    </citation>
    <scope>NUCLEOTIDE SEQUENCE</scope>
    <source>
        <strain evidence="2">NBRC 14362</strain>
    </source>
</reference>
<gene>
    <name evidence="2" type="ORF">Kpho01_17160</name>
</gene>